<evidence type="ECO:0000256" key="6">
    <source>
        <dbReference type="PROSITE-ProRule" id="PRU10141"/>
    </source>
</evidence>
<evidence type="ECO:0000313" key="9">
    <source>
        <dbReference type="EMBL" id="CAG5119488.1"/>
    </source>
</evidence>
<dbReference type="InterPro" id="IPR017441">
    <property type="entry name" value="Protein_kinase_ATP_BS"/>
</dbReference>
<name>A0A8S3YST1_9EUPU</name>
<dbReference type="Gene3D" id="1.10.510.10">
    <property type="entry name" value="Transferase(Phosphotransferase) domain 1"/>
    <property type="match status" value="1"/>
</dbReference>
<dbReference type="GO" id="GO:0033316">
    <property type="term" value="P:meiotic spindle assembly checkpoint signaling"/>
    <property type="evidence" value="ECO:0007669"/>
    <property type="project" value="TreeGrafter"/>
</dbReference>
<dbReference type="PROSITE" id="PS00107">
    <property type="entry name" value="PROTEIN_KINASE_ATP"/>
    <property type="match status" value="1"/>
</dbReference>
<feature type="region of interest" description="Disordered" evidence="7">
    <location>
        <begin position="406"/>
        <end position="431"/>
    </location>
</feature>
<keyword evidence="3 6" id="KW-0547">Nucleotide-binding</keyword>
<dbReference type="GO" id="GO:0098813">
    <property type="term" value="P:nuclear chromosome segregation"/>
    <property type="evidence" value="ECO:0007669"/>
    <property type="project" value="UniProtKB-ARBA"/>
</dbReference>
<dbReference type="PROSITE" id="PS00108">
    <property type="entry name" value="PROTEIN_KINASE_ST"/>
    <property type="match status" value="1"/>
</dbReference>
<keyword evidence="10" id="KW-1185">Reference proteome</keyword>
<evidence type="ECO:0000259" key="8">
    <source>
        <dbReference type="PROSITE" id="PS50011"/>
    </source>
</evidence>
<dbReference type="PANTHER" id="PTHR22974:SF21">
    <property type="entry name" value="DUAL SPECIFICITY PROTEIN KINASE TTK"/>
    <property type="match status" value="1"/>
</dbReference>
<evidence type="ECO:0000256" key="5">
    <source>
        <dbReference type="ARBA" id="ARBA00022840"/>
    </source>
</evidence>
<dbReference type="CDD" id="cd14131">
    <property type="entry name" value="PKc_Mps1"/>
    <property type="match status" value="1"/>
</dbReference>
<dbReference type="OrthoDB" id="20524at2759"/>
<dbReference type="InterPro" id="IPR000719">
    <property type="entry name" value="Prot_kinase_dom"/>
</dbReference>
<feature type="region of interest" description="Disordered" evidence="7">
    <location>
        <begin position="459"/>
        <end position="508"/>
    </location>
</feature>
<feature type="region of interest" description="Disordered" evidence="7">
    <location>
        <begin position="247"/>
        <end position="307"/>
    </location>
</feature>
<dbReference type="Gene3D" id="3.30.200.20">
    <property type="entry name" value="Phosphorylase Kinase, domain 1"/>
    <property type="match status" value="1"/>
</dbReference>
<evidence type="ECO:0000256" key="4">
    <source>
        <dbReference type="ARBA" id="ARBA00022777"/>
    </source>
</evidence>
<dbReference type="InterPro" id="IPR011990">
    <property type="entry name" value="TPR-like_helical_dom_sf"/>
</dbReference>
<proteinExistence type="predicted"/>
<dbReference type="InterPro" id="IPR011009">
    <property type="entry name" value="Kinase-like_dom_sf"/>
</dbReference>
<dbReference type="InterPro" id="IPR008271">
    <property type="entry name" value="Ser/Thr_kinase_AS"/>
</dbReference>
<dbReference type="GO" id="GO:0000776">
    <property type="term" value="C:kinetochore"/>
    <property type="evidence" value="ECO:0007669"/>
    <property type="project" value="TreeGrafter"/>
</dbReference>
<dbReference type="GO" id="GO:0005524">
    <property type="term" value="F:ATP binding"/>
    <property type="evidence" value="ECO:0007669"/>
    <property type="project" value="UniProtKB-UniRule"/>
</dbReference>
<gene>
    <name evidence="9" type="ORF">CUNI_LOCUS5046</name>
</gene>
<sequence length="944" mass="104181">MEGSAANSMSSDLRAGSAQLATVGKSPQDWKAYIDSVKLKVQSWDAHRRNRMISYLYVSAFKVIPNTDTSFSYAQLLVDYAEFTSYHDLNEAVRMLAFARKILPRYSIIHIASAETELKKGQREEAVSILQKAILLETEPVSEVLRALERLNEGKAELRDHTKDERTQDDTHSGILLDISNRQCEAGLSALKHVKPDTLTLMSSASRQNLNFPVLAQNTSESSGIFSTPSCELPKVVDKIIIDGRCQKSDSTQRNDSAERSHSSQQSHSSQPSHSSQRSDVPSIVIAEPPPHQGPTRKLQLPSSDKTRLTAEISGPITQQSNGTWPVYSNTPLNLRSGDHLKARADTTRDFLVKPQEVQRQSGISDRTFSMPDYMSAVNSAITPAKSLIMPSNCFMGDSATPCSGLDLGSKRGNQNGGKDSSGEFSSSQSATLSFRKFRPLNLGPPRRVKVDPALKKLSDDEDEAFQSQEMTFSDPESHSQPATASEKTDSGFPLDRSCQKSGTKSFPAAKSDTLTHFLPARAGTSGFPFVLHNKYETNSMSAHPSYEAPKVADKTTIGDTILRNEISAVLRVRPAPCPGSSRKLQLQSSDSANQLTAELSAPMAQLSDDAHPVCSRTSVSDQPDDHQKGESTKEILIKQQEIIQQLLQQQQQQQQQQQSVVNNKTFSVHESQSGIAPAKSLTQSEHKTIVVNGKPYTVMNLVGRGGSAKVYRVYDPATNTILAVKCVNLACANQVIVEGYKNEINLLKKLQQCGRVIKLYDYEYVEARKKLFVVLEYGETDLCKFISQSEKNPTCLHPINIRYFWLQMVSAVHAMHQEGVIHSDLKPANFILVSGEVKLIDFGIANSLQQDSTSVLKDNMVGTPSYMSPEALMSVSPYTDGSKPTYKVGVRSDVWSLGCILYQMVYGHTPFQHVRQKLEAIVNPAHEIPFPDKGDPKLMDILK</sequence>
<organism evidence="9 10">
    <name type="scientific">Candidula unifasciata</name>
    <dbReference type="NCBI Taxonomy" id="100452"/>
    <lineage>
        <taxon>Eukaryota</taxon>
        <taxon>Metazoa</taxon>
        <taxon>Spiralia</taxon>
        <taxon>Lophotrochozoa</taxon>
        <taxon>Mollusca</taxon>
        <taxon>Gastropoda</taxon>
        <taxon>Heterobranchia</taxon>
        <taxon>Euthyneura</taxon>
        <taxon>Panpulmonata</taxon>
        <taxon>Eupulmonata</taxon>
        <taxon>Stylommatophora</taxon>
        <taxon>Helicina</taxon>
        <taxon>Helicoidea</taxon>
        <taxon>Geomitridae</taxon>
        <taxon>Candidula</taxon>
    </lineage>
</organism>
<dbReference type="Proteomes" id="UP000678393">
    <property type="component" value="Unassembled WGS sequence"/>
</dbReference>
<dbReference type="AlphaFoldDB" id="A0A8S3YST1"/>
<feature type="compositionally biased region" description="Low complexity" evidence="7">
    <location>
        <begin position="263"/>
        <end position="279"/>
    </location>
</feature>
<dbReference type="Pfam" id="PF00069">
    <property type="entry name" value="Pkinase"/>
    <property type="match status" value="1"/>
</dbReference>
<dbReference type="Gene3D" id="1.25.40.10">
    <property type="entry name" value="Tetratricopeptide repeat domain"/>
    <property type="match status" value="1"/>
</dbReference>
<accession>A0A8S3YST1</accession>
<feature type="binding site" evidence="6">
    <location>
        <position position="726"/>
    </location>
    <ligand>
        <name>ATP</name>
        <dbReference type="ChEBI" id="CHEBI:30616"/>
    </ligand>
</feature>
<feature type="non-terminal residue" evidence="9">
    <location>
        <position position="1"/>
    </location>
</feature>
<keyword evidence="5 6" id="KW-0067">ATP-binding</keyword>
<dbReference type="GO" id="GO:0004712">
    <property type="term" value="F:protein serine/threonine/tyrosine kinase activity"/>
    <property type="evidence" value="ECO:0007669"/>
    <property type="project" value="TreeGrafter"/>
</dbReference>
<keyword evidence="2" id="KW-0808">Transferase</keyword>
<feature type="region of interest" description="Disordered" evidence="7">
    <location>
        <begin position="607"/>
        <end position="632"/>
    </location>
</feature>
<dbReference type="SMART" id="SM00220">
    <property type="entry name" value="S_TKc"/>
    <property type="match status" value="1"/>
</dbReference>
<evidence type="ECO:0000256" key="7">
    <source>
        <dbReference type="SAM" id="MobiDB-lite"/>
    </source>
</evidence>
<dbReference type="GO" id="GO:0004674">
    <property type="term" value="F:protein serine/threonine kinase activity"/>
    <property type="evidence" value="ECO:0007669"/>
    <property type="project" value="UniProtKB-KW"/>
</dbReference>
<feature type="compositionally biased region" description="Basic and acidic residues" evidence="7">
    <location>
        <begin position="247"/>
        <end position="262"/>
    </location>
</feature>
<protein>
    <recommendedName>
        <fullName evidence="8">Protein kinase domain-containing protein</fullName>
    </recommendedName>
</protein>
<reference evidence="9" key="1">
    <citation type="submission" date="2021-04" db="EMBL/GenBank/DDBJ databases">
        <authorList>
            <consortium name="Molecular Ecology Group"/>
        </authorList>
    </citation>
    <scope>NUCLEOTIDE SEQUENCE</scope>
</reference>
<dbReference type="GO" id="GO:0007094">
    <property type="term" value="P:mitotic spindle assembly checkpoint signaling"/>
    <property type="evidence" value="ECO:0007669"/>
    <property type="project" value="TreeGrafter"/>
</dbReference>
<dbReference type="EMBL" id="CAJHNH020000723">
    <property type="protein sequence ID" value="CAG5119488.1"/>
    <property type="molecule type" value="Genomic_DNA"/>
</dbReference>
<comment type="caution">
    <text evidence="9">The sequence shown here is derived from an EMBL/GenBank/DDBJ whole genome shotgun (WGS) entry which is preliminary data.</text>
</comment>
<dbReference type="GO" id="GO:0034501">
    <property type="term" value="P:protein localization to kinetochore"/>
    <property type="evidence" value="ECO:0007669"/>
    <property type="project" value="TreeGrafter"/>
</dbReference>
<feature type="domain" description="Protein kinase" evidence="8">
    <location>
        <begin position="697"/>
        <end position="944"/>
    </location>
</feature>
<evidence type="ECO:0000313" key="10">
    <source>
        <dbReference type="Proteomes" id="UP000678393"/>
    </source>
</evidence>
<dbReference type="PANTHER" id="PTHR22974">
    <property type="entry name" value="MIXED LINEAGE PROTEIN KINASE"/>
    <property type="match status" value="1"/>
</dbReference>
<evidence type="ECO:0000256" key="3">
    <source>
        <dbReference type="ARBA" id="ARBA00022741"/>
    </source>
</evidence>
<feature type="compositionally biased region" description="Polar residues" evidence="7">
    <location>
        <begin position="412"/>
        <end position="431"/>
    </location>
</feature>
<dbReference type="InterPro" id="IPR027084">
    <property type="entry name" value="Mps1_cat"/>
</dbReference>
<evidence type="ECO:0000256" key="2">
    <source>
        <dbReference type="ARBA" id="ARBA00022679"/>
    </source>
</evidence>
<keyword evidence="4" id="KW-0418">Kinase</keyword>
<dbReference type="SUPFAM" id="SSF56112">
    <property type="entry name" value="Protein kinase-like (PK-like)"/>
    <property type="match status" value="1"/>
</dbReference>
<keyword evidence="1" id="KW-0723">Serine/threonine-protein kinase</keyword>
<dbReference type="FunFam" id="3.30.200.20:FF:000131">
    <property type="entry name" value="Dual specificity protein kinase TTK"/>
    <property type="match status" value="1"/>
</dbReference>
<dbReference type="GO" id="GO:0005634">
    <property type="term" value="C:nucleus"/>
    <property type="evidence" value="ECO:0007669"/>
    <property type="project" value="TreeGrafter"/>
</dbReference>
<evidence type="ECO:0000256" key="1">
    <source>
        <dbReference type="ARBA" id="ARBA00022527"/>
    </source>
</evidence>
<dbReference type="PROSITE" id="PS50011">
    <property type="entry name" value="PROTEIN_KINASE_DOM"/>
    <property type="match status" value="1"/>
</dbReference>